<name>A0ABR3FRF2_9AGAR</name>
<feature type="compositionally biased region" description="Low complexity" evidence="1">
    <location>
        <begin position="105"/>
        <end position="118"/>
    </location>
</feature>
<evidence type="ECO:0000313" key="2">
    <source>
        <dbReference type="EMBL" id="KAL0578031.1"/>
    </source>
</evidence>
<accession>A0ABR3FRF2</accession>
<feature type="compositionally biased region" description="Polar residues" evidence="1">
    <location>
        <begin position="137"/>
        <end position="153"/>
    </location>
</feature>
<gene>
    <name evidence="2" type="primary">ABZ1_3</name>
    <name evidence="2" type="ORF">V5O48_003936</name>
</gene>
<protein>
    <submittedName>
        <fullName evidence="2">Para-aminobenzoate synthase, (PABA)</fullName>
        <ecNumber evidence="2">2.6.1.85</ecNumber>
    </submittedName>
</protein>
<reference evidence="2 3" key="1">
    <citation type="submission" date="2024-02" db="EMBL/GenBank/DDBJ databases">
        <title>A draft genome for the cacao thread blight pathogen Marasmius crinis-equi.</title>
        <authorList>
            <person name="Cohen S.P."/>
            <person name="Baruah I.K."/>
            <person name="Amoako-Attah I."/>
            <person name="Bukari Y."/>
            <person name="Meinhardt L.W."/>
            <person name="Bailey B.A."/>
        </authorList>
    </citation>
    <scope>NUCLEOTIDE SEQUENCE [LARGE SCALE GENOMIC DNA]</scope>
    <source>
        <strain evidence="2 3">GH-76</strain>
    </source>
</reference>
<dbReference type="EMBL" id="JBAHYK010000122">
    <property type="protein sequence ID" value="KAL0578031.1"/>
    <property type="molecule type" value="Genomic_DNA"/>
</dbReference>
<feature type="region of interest" description="Disordered" evidence="1">
    <location>
        <begin position="91"/>
        <end position="153"/>
    </location>
</feature>
<dbReference type="Proteomes" id="UP001465976">
    <property type="component" value="Unassembled WGS sequence"/>
</dbReference>
<organism evidence="2 3">
    <name type="scientific">Marasmius crinis-equi</name>
    <dbReference type="NCBI Taxonomy" id="585013"/>
    <lineage>
        <taxon>Eukaryota</taxon>
        <taxon>Fungi</taxon>
        <taxon>Dikarya</taxon>
        <taxon>Basidiomycota</taxon>
        <taxon>Agaricomycotina</taxon>
        <taxon>Agaricomycetes</taxon>
        <taxon>Agaricomycetidae</taxon>
        <taxon>Agaricales</taxon>
        <taxon>Marasmiineae</taxon>
        <taxon>Marasmiaceae</taxon>
        <taxon>Marasmius</taxon>
    </lineage>
</organism>
<keyword evidence="3" id="KW-1185">Reference proteome</keyword>
<dbReference type="EC" id="2.6.1.85" evidence="2"/>
<proteinExistence type="predicted"/>
<keyword evidence="2" id="KW-0032">Aminotransferase</keyword>
<dbReference type="GO" id="GO:0046820">
    <property type="term" value="F:4-amino-4-deoxychorismate synthase activity"/>
    <property type="evidence" value="ECO:0007669"/>
    <property type="project" value="UniProtKB-EC"/>
</dbReference>
<evidence type="ECO:0000256" key="1">
    <source>
        <dbReference type="SAM" id="MobiDB-lite"/>
    </source>
</evidence>
<keyword evidence="2" id="KW-0808">Transferase</keyword>
<evidence type="ECO:0000313" key="3">
    <source>
        <dbReference type="Proteomes" id="UP001465976"/>
    </source>
</evidence>
<sequence length="329" mass="36614">MLTFPFHRQNLYWDMSPDSNSKLCYSTAKVPRHKATLLADFKSSGGLRHGWDYLATLEITKEGQEDPRLIEHVLVSALILERLWLTPDGKNYESRPASPTEQLQSATTSSTSVSDAASQALPAIPEPVTLTWDPDSDSTSRNPPESHSSTENIEYKFTQVSMNAMAMEAPPPVATRMFHISVESNCFIPSAFVTTIREGGTENGTFLASFQTGVVQNTNVPELKLGIDHLAPKHWQFESINLYWDVQISSSKIKRKLCYDSPKFPRTKATLLAEFKSTDGLQGQGSDYPATLEVTREGHQEGLLEHILVSALISERLELSQVRKGYPQG</sequence>
<comment type="caution">
    <text evidence="2">The sequence shown here is derived from an EMBL/GenBank/DDBJ whole genome shotgun (WGS) entry which is preliminary data.</text>
</comment>